<evidence type="ECO:0000313" key="1">
    <source>
        <dbReference type="EMBL" id="QJA91878.1"/>
    </source>
</evidence>
<proteinExistence type="predicted"/>
<dbReference type="EMBL" id="MT143021">
    <property type="protein sequence ID" value="QJA91878.1"/>
    <property type="molecule type" value="Genomic_DNA"/>
</dbReference>
<evidence type="ECO:0008006" key="2">
    <source>
        <dbReference type="Google" id="ProtNLM"/>
    </source>
</evidence>
<name>A0A6M3LFQ3_9ZZZZ</name>
<organism evidence="1">
    <name type="scientific">viral metagenome</name>
    <dbReference type="NCBI Taxonomy" id="1070528"/>
    <lineage>
        <taxon>unclassified sequences</taxon>
        <taxon>metagenomes</taxon>
        <taxon>organismal metagenomes</taxon>
    </lineage>
</organism>
<protein>
    <recommendedName>
        <fullName evidence="2">ASCH domain-containing protein</fullName>
    </recommendedName>
</protein>
<reference evidence="1" key="1">
    <citation type="submission" date="2020-03" db="EMBL/GenBank/DDBJ databases">
        <title>The deep terrestrial virosphere.</title>
        <authorList>
            <person name="Holmfeldt K."/>
            <person name="Nilsson E."/>
            <person name="Simone D."/>
            <person name="Lopez-Fernandez M."/>
            <person name="Wu X."/>
            <person name="de Brujin I."/>
            <person name="Lundin D."/>
            <person name="Andersson A."/>
            <person name="Bertilsson S."/>
            <person name="Dopson M."/>
        </authorList>
    </citation>
    <scope>NUCLEOTIDE SEQUENCE</scope>
    <source>
        <strain evidence="1">MM415B03236</strain>
    </source>
</reference>
<accession>A0A6M3LFQ3</accession>
<sequence length="219" mass="25449">MFGRKLMIRTDNRTLKERPIIMSTPMVKAILDGRKTMTRRVIKPQPTKTGYVQICLEDGRVSWPYLYTPARVGFKEKEMLCPYGQVGDRLWVRETFYIQEWLGKPLSELQPLHYKADGNTDSLEDYAAKPSIHMPRWASRITLEITEVRVERVQEITTKDAVNEGCPKGATIDLHDNLQAPAVIHWFANLWDSLNAKRGYGWDISPWVWVISFKPKKEK</sequence>
<gene>
    <name evidence="1" type="ORF">MM415B03236_0004</name>
</gene>
<dbReference type="AlphaFoldDB" id="A0A6M3LFQ3"/>